<dbReference type="GO" id="GO:0097730">
    <property type="term" value="C:non-motile cilium"/>
    <property type="evidence" value="ECO:0007669"/>
    <property type="project" value="TreeGrafter"/>
</dbReference>
<evidence type="ECO:0000313" key="10">
    <source>
        <dbReference type="EMBL" id="KAF6739374.1"/>
    </source>
</evidence>
<dbReference type="GO" id="GO:0060271">
    <property type="term" value="P:cilium assembly"/>
    <property type="evidence" value="ECO:0007669"/>
    <property type="project" value="TreeGrafter"/>
</dbReference>
<comment type="similarity">
    <text evidence="3">Belongs to the HYLS1 family.</text>
</comment>
<gene>
    <name evidence="10" type="ORF">FQA47_018201</name>
</gene>
<dbReference type="InterPro" id="IPR027918">
    <property type="entry name" value="HYLS1_C_dom"/>
</dbReference>
<feature type="compositionally biased region" description="Polar residues" evidence="8">
    <location>
        <begin position="98"/>
        <end position="117"/>
    </location>
</feature>
<evidence type="ECO:0000256" key="2">
    <source>
        <dbReference type="ARBA" id="ARBA00004138"/>
    </source>
</evidence>
<proteinExistence type="inferred from homology"/>
<dbReference type="InterPro" id="IPR026227">
    <property type="entry name" value="HYLS1"/>
</dbReference>
<evidence type="ECO:0000256" key="3">
    <source>
        <dbReference type="ARBA" id="ARBA00010091"/>
    </source>
</evidence>
<keyword evidence="7" id="KW-0966">Cell projection</keyword>
<dbReference type="AlphaFoldDB" id="A0A834L2R9"/>
<dbReference type="GO" id="GO:0005814">
    <property type="term" value="C:centriole"/>
    <property type="evidence" value="ECO:0007669"/>
    <property type="project" value="UniProtKB-SubCell"/>
</dbReference>
<evidence type="ECO:0000256" key="5">
    <source>
        <dbReference type="ARBA" id="ARBA00022794"/>
    </source>
</evidence>
<evidence type="ECO:0000256" key="8">
    <source>
        <dbReference type="SAM" id="MobiDB-lite"/>
    </source>
</evidence>
<feature type="region of interest" description="Disordered" evidence="8">
    <location>
        <begin position="202"/>
        <end position="225"/>
    </location>
</feature>
<dbReference type="Pfam" id="PF15311">
    <property type="entry name" value="HYLS1_C"/>
    <property type="match status" value="1"/>
</dbReference>
<dbReference type="PANTHER" id="PTHR34174:SF1">
    <property type="entry name" value="CENTRIOLAR AND CILIOGENESIS-ASSOCIATED PROTEIN HYLS1"/>
    <property type="match status" value="1"/>
</dbReference>
<evidence type="ECO:0000256" key="6">
    <source>
        <dbReference type="ARBA" id="ARBA00023212"/>
    </source>
</evidence>
<evidence type="ECO:0000256" key="4">
    <source>
        <dbReference type="ARBA" id="ARBA00022490"/>
    </source>
</evidence>
<dbReference type="PANTHER" id="PTHR34174">
    <property type="entry name" value="HYDROLETHALUS SYNDROME PROTEIN 1"/>
    <property type="match status" value="1"/>
</dbReference>
<feature type="compositionally biased region" description="Polar residues" evidence="8">
    <location>
        <begin position="45"/>
        <end position="64"/>
    </location>
</feature>
<evidence type="ECO:0000259" key="9">
    <source>
        <dbReference type="Pfam" id="PF15311"/>
    </source>
</evidence>
<name>A0A834L2R9_ORYME</name>
<dbReference type="InterPro" id="IPR052319">
    <property type="entry name" value="Centriolar_ciliogenesis_assoc"/>
</dbReference>
<comment type="subcellular location">
    <subcellularLocation>
        <location evidence="2">Cell projection</location>
        <location evidence="2">Cilium</location>
    </subcellularLocation>
    <subcellularLocation>
        <location evidence="1">Cytoplasm</location>
        <location evidence="1">Cytoskeleton</location>
        <location evidence="1">Microtubule organizing center</location>
        <location evidence="1">Centrosome</location>
        <location evidence="1">Centriole</location>
    </subcellularLocation>
</comment>
<comment type="caution">
    <text evidence="10">The sequence shown here is derived from an EMBL/GenBank/DDBJ whole genome shotgun (WGS) entry which is preliminary data.</text>
</comment>
<feature type="region of interest" description="Disordered" evidence="8">
    <location>
        <begin position="98"/>
        <end position="149"/>
    </location>
</feature>
<evidence type="ECO:0000256" key="7">
    <source>
        <dbReference type="ARBA" id="ARBA00023273"/>
    </source>
</evidence>
<dbReference type="Proteomes" id="UP000646548">
    <property type="component" value="Unassembled WGS sequence"/>
</dbReference>
<dbReference type="EMBL" id="WKFB01000006">
    <property type="protein sequence ID" value="KAF6739374.1"/>
    <property type="molecule type" value="Genomic_DNA"/>
</dbReference>
<evidence type="ECO:0000313" key="11">
    <source>
        <dbReference type="Proteomes" id="UP000646548"/>
    </source>
</evidence>
<accession>A0A834L2R9</accession>
<evidence type="ECO:0000256" key="1">
    <source>
        <dbReference type="ARBA" id="ARBA00004114"/>
    </source>
</evidence>
<keyword evidence="5" id="KW-0970">Cilium biogenesis/degradation</keyword>
<keyword evidence="6" id="KW-0206">Cytoskeleton</keyword>
<feature type="domain" description="Centriolar and ciliogenesis-associated protein HYLS1 C-terminal" evidence="9">
    <location>
        <begin position="251"/>
        <end position="336"/>
    </location>
</feature>
<feature type="region of interest" description="Disordered" evidence="8">
    <location>
        <begin position="43"/>
        <end position="70"/>
    </location>
</feature>
<organism evidence="10 11">
    <name type="scientific">Oryzias melastigma</name>
    <name type="common">Marine medaka</name>
    <dbReference type="NCBI Taxonomy" id="30732"/>
    <lineage>
        <taxon>Eukaryota</taxon>
        <taxon>Metazoa</taxon>
        <taxon>Chordata</taxon>
        <taxon>Craniata</taxon>
        <taxon>Vertebrata</taxon>
        <taxon>Euteleostomi</taxon>
        <taxon>Actinopterygii</taxon>
        <taxon>Neopterygii</taxon>
        <taxon>Teleostei</taxon>
        <taxon>Neoteleostei</taxon>
        <taxon>Acanthomorphata</taxon>
        <taxon>Ovalentaria</taxon>
        <taxon>Atherinomorphae</taxon>
        <taxon>Beloniformes</taxon>
        <taxon>Adrianichthyidae</taxon>
        <taxon>Oryziinae</taxon>
        <taxon>Oryzias</taxon>
    </lineage>
</organism>
<keyword evidence="4" id="KW-0963">Cytoplasm</keyword>
<dbReference type="PRINTS" id="PR02098">
    <property type="entry name" value="HYLETHALUSS1"/>
</dbReference>
<protein>
    <submittedName>
        <fullName evidence="10">Hydrolethalus syndrome-like protein 1</fullName>
    </submittedName>
</protein>
<sequence length="346" mass="39861">MDHLDFSEKEIRQQLAVLGYRNIPKHKLLEFKKGLEEVIHGGSWKSPTSTAQMNHSEKTQSSPPAFTKEKVSKEFFRSSEGFFLHEGRAEHNKQLLSTHTIGGSGSQQDSYAQNSVTPKLHFPTGGPTRLQVEPDEDVKDSSDSDSWCSDSRQRRFLKRKVLRKHGGQSLVCDESIYSEDSASCLEERLADLHFPAAADGRDLEVESDDWSPSPRSEETDSVSTSAFESYMRTLTRTHSEGDLRPKPKSFIRPVRNQQTVKKCDPVAKYFEYKQIWEMFKLPGEKDRKALRWEIRERLAYQPPPPKPRRVFEPHSYVVPTEKKRSALRWEVRNRLANSLQPHKFSS</sequence>
<reference evidence="10" key="1">
    <citation type="journal article" name="BMC Genomics">
        <title>Long-read sequencing and de novo genome assembly of marine medaka (Oryzias melastigma).</title>
        <authorList>
            <person name="Liang P."/>
            <person name="Saqib H.S.A."/>
            <person name="Ni X."/>
            <person name="Shen Y."/>
        </authorList>
    </citation>
    <scope>NUCLEOTIDE SEQUENCE</scope>
    <source>
        <strain evidence="10">Bigg-433</strain>
    </source>
</reference>